<name>A0A8T2KHX3_9PIPI</name>
<feature type="domain" description="HTH OST-type" evidence="10">
    <location>
        <begin position="5"/>
        <end position="78"/>
    </location>
</feature>
<evidence type="ECO:0008006" key="13">
    <source>
        <dbReference type="Google" id="ProtNLM"/>
    </source>
</evidence>
<feature type="domain" description="Tudor" evidence="9">
    <location>
        <begin position="498"/>
        <end position="555"/>
    </location>
</feature>
<dbReference type="PROSITE" id="PS50304">
    <property type="entry name" value="TUDOR"/>
    <property type="match status" value="1"/>
</dbReference>
<evidence type="ECO:0000256" key="4">
    <source>
        <dbReference type="ARBA" id="ARBA00022737"/>
    </source>
</evidence>
<evidence type="ECO:0000313" key="11">
    <source>
        <dbReference type="EMBL" id="KAG8455007.1"/>
    </source>
</evidence>
<dbReference type="FunFam" id="3.30.420.610:FF:000008">
    <property type="entry name" value="Tudor domain-containing protein 7"/>
    <property type="match status" value="1"/>
</dbReference>
<keyword evidence="6" id="KW-0744">Spermatogenesis</keyword>
<evidence type="ECO:0000259" key="10">
    <source>
        <dbReference type="PROSITE" id="PS51644"/>
    </source>
</evidence>
<evidence type="ECO:0000256" key="1">
    <source>
        <dbReference type="ARBA" id="ARBA00004496"/>
    </source>
</evidence>
<dbReference type="PROSITE" id="PS51644">
    <property type="entry name" value="HTH_OST"/>
    <property type="match status" value="1"/>
</dbReference>
<dbReference type="Gene3D" id="2.40.50.90">
    <property type="match status" value="3"/>
</dbReference>
<dbReference type="InterPro" id="IPR025605">
    <property type="entry name" value="OST-HTH/LOTUS_dom"/>
</dbReference>
<evidence type="ECO:0000256" key="6">
    <source>
        <dbReference type="ARBA" id="ARBA00022871"/>
    </source>
</evidence>
<evidence type="ECO:0000256" key="3">
    <source>
        <dbReference type="ARBA" id="ARBA00022490"/>
    </source>
</evidence>
<dbReference type="PANTHER" id="PTHR22948:SF14">
    <property type="entry name" value="TUDOR DOMAIN-CONTAINING PROTEIN 7"/>
    <property type="match status" value="1"/>
</dbReference>
<dbReference type="InterPro" id="IPR035437">
    <property type="entry name" value="SNase_OB-fold_sf"/>
</dbReference>
<comment type="similarity">
    <text evidence="2">Belongs to the TDRD7 family.</text>
</comment>
<dbReference type="GO" id="GO:0007283">
    <property type="term" value="P:spermatogenesis"/>
    <property type="evidence" value="ECO:0007669"/>
    <property type="project" value="UniProtKB-KW"/>
</dbReference>
<evidence type="ECO:0000256" key="2">
    <source>
        <dbReference type="ARBA" id="ARBA00007740"/>
    </source>
</evidence>
<dbReference type="Pfam" id="PF00567">
    <property type="entry name" value="TUDOR"/>
    <property type="match status" value="3"/>
</dbReference>
<reference evidence="11" key="1">
    <citation type="thesis" date="2020" institute="ProQuest LLC" country="789 East Eisenhower Parkway, Ann Arbor, MI, USA">
        <title>Comparative Genomics and Chromosome Evolution.</title>
        <authorList>
            <person name="Mudd A.B."/>
        </authorList>
    </citation>
    <scope>NUCLEOTIDE SEQUENCE</scope>
    <source>
        <strain evidence="11">Female2</strain>
        <tissue evidence="11">Blood</tissue>
    </source>
</reference>
<feature type="compositionally biased region" description="Basic and acidic residues" evidence="8">
    <location>
        <begin position="303"/>
        <end position="312"/>
    </location>
</feature>
<keyword evidence="12" id="KW-1185">Reference proteome</keyword>
<dbReference type="EMBL" id="JAACNH010000001">
    <property type="protein sequence ID" value="KAG8455007.1"/>
    <property type="molecule type" value="Genomic_DNA"/>
</dbReference>
<dbReference type="Pfam" id="PF12872">
    <property type="entry name" value="OST-HTH"/>
    <property type="match status" value="1"/>
</dbReference>
<dbReference type="InterPro" id="IPR041966">
    <property type="entry name" value="LOTUS-like"/>
</dbReference>
<dbReference type="GO" id="GO:0030154">
    <property type="term" value="P:cell differentiation"/>
    <property type="evidence" value="ECO:0007669"/>
    <property type="project" value="UniProtKB-KW"/>
</dbReference>
<comment type="subcellular location">
    <subcellularLocation>
        <location evidence="1">Cytoplasm</location>
    </subcellularLocation>
</comment>
<proteinExistence type="inferred from homology"/>
<protein>
    <recommendedName>
        <fullName evidence="13">Tudor domain-containing protein 7</fullName>
    </recommendedName>
</protein>
<keyword evidence="5" id="KW-0221">Differentiation</keyword>
<keyword evidence="3" id="KW-0963">Cytoplasm</keyword>
<dbReference type="SUPFAM" id="SSF63748">
    <property type="entry name" value="Tudor/PWWP/MBT"/>
    <property type="match status" value="3"/>
</dbReference>
<dbReference type="OrthoDB" id="10034606at2759"/>
<dbReference type="Gene3D" id="2.30.30.140">
    <property type="match status" value="3"/>
</dbReference>
<accession>A0A8T2KHX3</accession>
<sequence>MMESEKDLVSKMLRAALQSNKNGVPLHKLQVEYKSFTGDLIPYKKMGFQTLEAFLKSIPSVVRIDMNRAGEVTCYAVVCKETAKIAQLVACQRSSKKKGGGQVKCNMRLKNTAFVTHFGRPKATLRQPGINSPQERVVRKPLLTNPHSKGNILSGWTVDPPLIPQLLESVPVQKHPQTIYRTERNVLPPRFQKEINNTPLHKDPMTDSNANNTHNCRPAAQTNISVIHNNLRVLLEKNKNGIWLSKLTRLYKETYKQDLGDQVLKQVPNWTNICTARKIVSSGQTEIVLYSPTTVQHSNSQSFEHRSNDHPKPNVPLDQSKSPIPPMKSSGSIAKVELKQNILQILIKYNSGLWYHALPKIFEDMFKQKFPKEEINFNFLSEICTIDLICKEPLKAILYAKSTEMTDQNSNSSCNTSIPKKVQHIESSCLSADTETHMTPPPLIIPFEASPTVLVVELNNTNDVVIRYIGQDYSAAQERMEDKLKEFCSKIPTAQVGSIKIGQLVAVKADEDSWLRAQISHIEDHKIKVCYMDYGFCEVVDITKICPLGKQFYTLPFQATKCRLAGLEAFCDDTIIIKALESKACGKILAVEILQKSEKPLVVLYDTSGEGDVNINAACLKELYDRSLSLKLKVNSSYSNVIVTNVCSDGSLFCQIPSKSLAKLCKTMQLIESEFKSKHITSDIYVSLPFSGKICLFDCRGKLARVEITSVHSSRALDVQFLDSGTIASIKVSELREIPHQFLRDIISIPPQAVRCCLADVPLGIGIWTPDSVLWLRNTVLNCPECSIKVVKLDETLDMAHVYLFTQNNISDVERSVNRQITNEELRKHHKDLFPNLKPGVAQIVKGRDNIGAQASEAMLAGTHKEQTSVIKKNVTEQSNTVPPLELPPVLRLPKYGEHMDVFVSVACHPGHFVVQPWQELHNLEVVMEEMLIHYSTTEEKLVHVEKNKLYAAKIENKWYRVLVKGILMNGLVSVYELDFGKHELVSCQNIQLLITKFMHLPFQAVTCQLAGVKCELRSEEASIVFRNNVEKKPHVALYKQFRKVLIHGTAKLWLI</sequence>
<gene>
    <name evidence="11" type="ORF">GDO86_001287</name>
</gene>
<dbReference type="FunFam" id="2.30.30.140:FF:000065">
    <property type="entry name" value="tudor domain-containing protein 7"/>
    <property type="match status" value="1"/>
</dbReference>
<evidence type="ECO:0000259" key="9">
    <source>
        <dbReference type="PROSITE" id="PS50304"/>
    </source>
</evidence>
<evidence type="ECO:0000256" key="8">
    <source>
        <dbReference type="SAM" id="MobiDB-lite"/>
    </source>
</evidence>
<dbReference type="SMART" id="SM00333">
    <property type="entry name" value="TUDOR"/>
    <property type="match status" value="3"/>
</dbReference>
<feature type="region of interest" description="Disordered" evidence="8">
    <location>
        <begin position="298"/>
        <end position="329"/>
    </location>
</feature>
<dbReference type="InterPro" id="IPR050621">
    <property type="entry name" value="Tudor_domain_containing"/>
</dbReference>
<comment type="caution">
    <text evidence="11">The sequence shown here is derived from an EMBL/GenBank/DDBJ whole genome shotgun (WGS) entry which is preliminary data.</text>
</comment>
<dbReference type="GO" id="GO:0003723">
    <property type="term" value="F:RNA binding"/>
    <property type="evidence" value="ECO:0007669"/>
    <property type="project" value="UniProtKB-KW"/>
</dbReference>
<dbReference type="PANTHER" id="PTHR22948">
    <property type="entry name" value="TUDOR DOMAIN CONTAINING PROTEIN"/>
    <property type="match status" value="1"/>
</dbReference>
<evidence type="ECO:0000256" key="5">
    <source>
        <dbReference type="ARBA" id="ARBA00022782"/>
    </source>
</evidence>
<dbReference type="AlphaFoldDB" id="A0A8T2KHX3"/>
<dbReference type="InterPro" id="IPR002999">
    <property type="entry name" value="Tudor"/>
</dbReference>
<dbReference type="Gene3D" id="3.30.420.610">
    <property type="entry name" value="LOTUS domain-like"/>
    <property type="match status" value="3"/>
</dbReference>
<dbReference type="GO" id="GO:0005737">
    <property type="term" value="C:cytoplasm"/>
    <property type="evidence" value="ECO:0007669"/>
    <property type="project" value="UniProtKB-SubCell"/>
</dbReference>
<dbReference type="Proteomes" id="UP000812440">
    <property type="component" value="Chromosome 1"/>
</dbReference>
<organism evidence="11 12">
    <name type="scientific">Hymenochirus boettgeri</name>
    <name type="common">Congo dwarf clawed frog</name>
    <dbReference type="NCBI Taxonomy" id="247094"/>
    <lineage>
        <taxon>Eukaryota</taxon>
        <taxon>Metazoa</taxon>
        <taxon>Chordata</taxon>
        <taxon>Craniata</taxon>
        <taxon>Vertebrata</taxon>
        <taxon>Euteleostomi</taxon>
        <taxon>Amphibia</taxon>
        <taxon>Batrachia</taxon>
        <taxon>Anura</taxon>
        <taxon>Pipoidea</taxon>
        <taxon>Pipidae</taxon>
        <taxon>Pipinae</taxon>
        <taxon>Hymenochirus</taxon>
    </lineage>
</organism>
<keyword evidence="7" id="KW-0694">RNA-binding</keyword>
<keyword evidence="4" id="KW-0677">Repeat</keyword>
<evidence type="ECO:0000313" key="12">
    <source>
        <dbReference type="Proteomes" id="UP000812440"/>
    </source>
</evidence>
<evidence type="ECO:0000256" key="7">
    <source>
        <dbReference type="ARBA" id="ARBA00022884"/>
    </source>
</evidence>